<dbReference type="Proteomes" id="UP000034680">
    <property type="component" value="Unassembled WGS sequence"/>
</dbReference>
<feature type="active site" description="Proton acceptor" evidence="1">
    <location>
        <position position="192"/>
    </location>
</feature>
<dbReference type="Pfam" id="PF01828">
    <property type="entry name" value="Peptidase_A4"/>
    <property type="match status" value="1"/>
</dbReference>
<dbReference type="PRINTS" id="PR00977">
    <property type="entry name" value="SCYTLDPTASE"/>
</dbReference>
<reference evidence="3 4" key="2">
    <citation type="submission" date="2015-05" db="EMBL/GenBank/DDBJ databases">
        <authorList>
            <person name="Morales-Cruz A."/>
            <person name="Amrine K.C."/>
            <person name="Cantu D."/>
        </authorList>
    </citation>
    <scope>NUCLEOTIDE SEQUENCE [LARGE SCALE GENOMIC DNA]</scope>
    <source>
        <strain evidence="3">DA912</strain>
    </source>
</reference>
<feature type="signal peptide" evidence="2">
    <location>
        <begin position="1"/>
        <end position="18"/>
    </location>
</feature>
<dbReference type="Gene3D" id="2.60.120.700">
    <property type="entry name" value="Peptidase G1"/>
    <property type="match status" value="1"/>
</dbReference>
<dbReference type="PANTHER" id="PTHR37536:SF1">
    <property type="entry name" value="ASPERGILLOPEPSIN, PUTAITVE (AFU_ORTHOLOGUE AFUA_7G01200)"/>
    <property type="match status" value="1"/>
</dbReference>
<evidence type="ECO:0000313" key="3">
    <source>
        <dbReference type="EMBL" id="KKY35973.1"/>
    </source>
</evidence>
<dbReference type="CDD" id="cd13426">
    <property type="entry name" value="Peptidase_G1"/>
    <property type="match status" value="1"/>
</dbReference>
<dbReference type="AlphaFoldDB" id="A0A0G2HLV9"/>
<name>A0A0G2HLV9_9PEZI</name>
<sequence length="261" mass="27179">MKLISVATAILCAEVAVGARLTEKRPIHSSQPKITSGNVIEGITNQSNVEYSTNWAGAVLISTGFTEVTGTVTVPTLTGSSSSSVESAGSAWVGIDGDTCQTAILQTGIDWYVDGTSVSYDAWYEWYPDYAYTFSGITISAGDSIKMTVTATSETAGSAVIENLTTGTTVTHTFSGESDGSLCEYNAEWIVEDFSECTSSNNCELVPFADFGTVTFTDASAVKSGSTVGVSGATIIDIEQDSEILTSCSASSSTVTCTYTG</sequence>
<feature type="chain" id="PRO_5002545180" evidence="2">
    <location>
        <begin position="19"/>
        <end position="261"/>
    </location>
</feature>
<dbReference type="PANTHER" id="PTHR37536">
    <property type="entry name" value="PUTATIVE (AFU_ORTHOLOGUE AFUA_3G02970)-RELATED"/>
    <property type="match status" value="1"/>
</dbReference>
<keyword evidence="3" id="KW-0378">Hydrolase</keyword>
<keyword evidence="2" id="KW-0732">Signal</keyword>
<dbReference type="InterPro" id="IPR000250">
    <property type="entry name" value="Peptidase_G1"/>
</dbReference>
<keyword evidence="4" id="KW-1185">Reference proteome</keyword>
<dbReference type="STRING" id="1214573.A0A0G2HLV9"/>
<reference evidence="3 4" key="1">
    <citation type="submission" date="2015-05" db="EMBL/GenBank/DDBJ databases">
        <title>Distinctive expansion of gene families associated with plant cell wall degradation and secondary metabolism in the genomes of grapevine trunk pathogens.</title>
        <authorList>
            <person name="Lawrence D.P."/>
            <person name="Travadon R."/>
            <person name="Rolshausen P.E."/>
            <person name="Baumgartner K."/>
        </authorList>
    </citation>
    <scope>NUCLEOTIDE SEQUENCE [LARGE SCALE GENOMIC DNA]</scope>
    <source>
        <strain evidence="3">DA912</strain>
    </source>
</reference>
<accession>A0A0G2HLV9</accession>
<comment type="caution">
    <text evidence="3">The sequence shown here is derived from an EMBL/GenBank/DDBJ whole genome shotgun (WGS) entry which is preliminary data.</text>
</comment>
<dbReference type="InterPro" id="IPR013320">
    <property type="entry name" value="ConA-like_dom_sf"/>
</dbReference>
<dbReference type="InterPro" id="IPR038656">
    <property type="entry name" value="Peptidase_G1_sf"/>
</dbReference>
<dbReference type="GO" id="GO:0006508">
    <property type="term" value="P:proteolysis"/>
    <property type="evidence" value="ECO:0007669"/>
    <property type="project" value="UniProtKB-KW"/>
</dbReference>
<gene>
    <name evidence="3" type="ORF">UCDDA912_g04027</name>
</gene>
<evidence type="ECO:0000256" key="1">
    <source>
        <dbReference type="PIRSR" id="PIRSR600250-50"/>
    </source>
</evidence>
<proteinExistence type="predicted"/>
<dbReference type="EMBL" id="LCUC01000141">
    <property type="protein sequence ID" value="KKY35973.1"/>
    <property type="molecule type" value="Genomic_DNA"/>
</dbReference>
<dbReference type="OrthoDB" id="2862635at2759"/>
<organism evidence="3 4">
    <name type="scientific">Diaporthe ampelina</name>
    <dbReference type="NCBI Taxonomy" id="1214573"/>
    <lineage>
        <taxon>Eukaryota</taxon>
        <taxon>Fungi</taxon>
        <taxon>Dikarya</taxon>
        <taxon>Ascomycota</taxon>
        <taxon>Pezizomycotina</taxon>
        <taxon>Sordariomycetes</taxon>
        <taxon>Sordariomycetidae</taxon>
        <taxon>Diaporthales</taxon>
        <taxon>Diaporthaceae</taxon>
        <taxon>Diaporthe</taxon>
    </lineage>
</organism>
<evidence type="ECO:0000313" key="4">
    <source>
        <dbReference type="Proteomes" id="UP000034680"/>
    </source>
</evidence>
<dbReference type="SUPFAM" id="SSF49899">
    <property type="entry name" value="Concanavalin A-like lectins/glucanases"/>
    <property type="match status" value="1"/>
</dbReference>
<keyword evidence="3" id="KW-0645">Protease</keyword>
<protein>
    <submittedName>
        <fullName evidence="3">Putative protease acp1</fullName>
    </submittedName>
</protein>
<evidence type="ECO:0000256" key="2">
    <source>
        <dbReference type="SAM" id="SignalP"/>
    </source>
</evidence>
<dbReference type="GO" id="GO:0070007">
    <property type="term" value="F:glutamic-type endopeptidase activity"/>
    <property type="evidence" value="ECO:0007669"/>
    <property type="project" value="InterPro"/>
</dbReference>